<name>A0A8G2C4P2_DESNO</name>
<dbReference type="AlphaFoldDB" id="A0A8G2C4P2"/>
<dbReference type="OrthoDB" id="5458469at2"/>
<dbReference type="EMBL" id="FOTO01000008">
    <property type="protein sequence ID" value="SFL88792.1"/>
    <property type="molecule type" value="Genomic_DNA"/>
</dbReference>
<gene>
    <name evidence="1" type="ORF">SAMN05421830_108127</name>
</gene>
<dbReference type="RefSeq" id="WP_092192901.1">
    <property type="nucleotide sequence ID" value="NZ_FOTO01000008.1"/>
</dbReference>
<organism evidence="1 2">
    <name type="scientific">Desulfomicrobium norvegicum (strain DSM 1741 / NCIMB 8310)</name>
    <name type="common">Desulfovibrio baculatus (strain Norway 4)</name>
    <name type="synonym">Desulfovibrio desulfuricans (strain Norway 4)</name>
    <dbReference type="NCBI Taxonomy" id="52561"/>
    <lineage>
        <taxon>Bacteria</taxon>
        <taxon>Pseudomonadati</taxon>
        <taxon>Thermodesulfobacteriota</taxon>
        <taxon>Desulfovibrionia</taxon>
        <taxon>Desulfovibrionales</taxon>
        <taxon>Desulfomicrobiaceae</taxon>
        <taxon>Desulfomicrobium</taxon>
    </lineage>
</organism>
<protein>
    <submittedName>
        <fullName evidence="1">Uncharacterized protein</fullName>
    </submittedName>
</protein>
<comment type="caution">
    <text evidence="1">The sequence shown here is derived from an EMBL/GenBank/DDBJ whole genome shotgun (WGS) entry which is preliminary data.</text>
</comment>
<sequence>MKDQLLESLRKSLPPIITRQEIERQTGKLLNSRTLANWDALRTGPEGKMRFKNKVAYEREAFLRWFAKYLEEAEDA</sequence>
<reference evidence="1 2" key="1">
    <citation type="submission" date="2016-10" db="EMBL/GenBank/DDBJ databases">
        <authorList>
            <person name="Varghese N."/>
            <person name="Submissions S."/>
        </authorList>
    </citation>
    <scope>NUCLEOTIDE SEQUENCE [LARGE SCALE GENOMIC DNA]</scope>
    <source>
        <strain evidence="1 2">DSM 1741</strain>
    </source>
</reference>
<evidence type="ECO:0000313" key="1">
    <source>
        <dbReference type="EMBL" id="SFL88792.1"/>
    </source>
</evidence>
<proteinExistence type="predicted"/>
<accession>A0A8G2C4P2</accession>
<dbReference type="Proteomes" id="UP000199581">
    <property type="component" value="Unassembled WGS sequence"/>
</dbReference>
<evidence type="ECO:0000313" key="2">
    <source>
        <dbReference type="Proteomes" id="UP000199581"/>
    </source>
</evidence>
<keyword evidence="2" id="KW-1185">Reference proteome</keyword>